<dbReference type="EMBL" id="CM047940">
    <property type="protein sequence ID" value="KAI9903770.1"/>
    <property type="molecule type" value="Genomic_DNA"/>
</dbReference>
<name>A0ACC0VDI4_9HYPO</name>
<evidence type="ECO:0000313" key="2">
    <source>
        <dbReference type="Proteomes" id="UP001163324"/>
    </source>
</evidence>
<dbReference type="Proteomes" id="UP001163324">
    <property type="component" value="Chromosome 1"/>
</dbReference>
<comment type="caution">
    <text evidence="1">The sequence shown here is derived from an EMBL/GenBank/DDBJ whole genome shotgun (WGS) entry which is preliminary data.</text>
</comment>
<keyword evidence="2" id="KW-1185">Reference proteome</keyword>
<sequence>MSDFGYESWDPSFSSDEERDWHTGNGYVDENGLWVYSDVDTNHQSESDDGEAKREMIFRVYEMRVQLDEPEAPASPIMTAGISQVHDVVGHSTFDSDGKRSTSHRVVVSQLPASATAAQVLDAITTQHGLISILVADTSGIPGAGAQCAFVQFVSPEDAHWFIINTARDPLTFVSSGEDENGVKTRHPAQTWRLPSSAWGVSPADARLLEEGYTRSLRIHEFPPSAVWFFISCLGGTHSITNIQHGRGDLEVDFVSVFECKRVMRMLENNRFPYWTRDICEDRTLRLMPDLTTEREDAILDDWPVIPYRPRYDLQKTFDAEPYNTDWPEVYLPIMHKQGLVARPRPQVTEETRFAALQQLVTLSRNHWSWEGKRPEEQDELLSGLLDSDDGWRAAWARWFREHRTESVNLQAYEAYGRLAAHRKQLSEEQGLTEVGVVPSCSHCREHDCLPLHLQGVPLAVKNFWLDPEDRVD</sequence>
<proteinExistence type="predicted"/>
<protein>
    <submittedName>
        <fullName evidence="1">Uncharacterized protein</fullName>
    </submittedName>
</protein>
<organism evidence="1 2">
    <name type="scientific">Trichothecium roseum</name>
    <dbReference type="NCBI Taxonomy" id="47278"/>
    <lineage>
        <taxon>Eukaryota</taxon>
        <taxon>Fungi</taxon>
        <taxon>Dikarya</taxon>
        <taxon>Ascomycota</taxon>
        <taxon>Pezizomycotina</taxon>
        <taxon>Sordariomycetes</taxon>
        <taxon>Hypocreomycetidae</taxon>
        <taxon>Hypocreales</taxon>
        <taxon>Hypocreales incertae sedis</taxon>
        <taxon>Trichothecium</taxon>
    </lineage>
</organism>
<gene>
    <name evidence="1" type="ORF">N3K66_000299</name>
</gene>
<reference evidence="1" key="1">
    <citation type="submission" date="2022-10" db="EMBL/GenBank/DDBJ databases">
        <title>Complete Genome of Trichothecium roseum strain YXFP-22015, a Plant Pathogen Isolated from Citrus.</title>
        <authorList>
            <person name="Wang Y."/>
            <person name="Zhu L."/>
        </authorList>
    </citation>
    <scope>NUCLEOTIDE SEQUENCE</scope>
    <source>
        <strain evidence="1">YXFP-22015</strain>
    </source>
</reference>
<accession>A0ACC0VDI4</accession>
<evidence type="ECO:0000313" key="1">
    <source>
        <dbReference type="EMBL" id="KAI9903770.1"/>
    </source>
</evidence>